<dbReference type="AlphaFoldDB" id="E2N8P3"/>
<dbReference type="Gene3D" id="3.80.10.10">
    <property type="entry name" value="Ribonuclease Inhibitor"/>
    <property type="match status" value="1"/>
</dbReference>
<dbReference type="InterPro" id="IPR053139">
    <property type="entry name" value="Surface_bspA-like"/>
</dbReference>
<dbReference type="PANTHER" id="PTHR45661">
    <property type="entry name" value="SURFACE ANTIGEN"/>
    <property type="match status" value="1"/>
</dbReference>
<evidence type="ECO:0000313" key="1">
    <source>
        <dbReference type="EMBL" id="EEF91739.1"/>
    </source>
</evidence>
<evidence type="ECO:0000313" key="2">
    <source>
        <dbReference type="Proteomes" id="UP000003711"/>
    </source>
</evidence>
<dbReference type="PANTHER" id="PTHR45661:SF3">
    <property type="entry name" value="IG-LIKE DOMAIN-CONTAINING PROTEIN"/>
    <property type="match status" value="1"/>
</dbReference>
<name>E2N8P3_9BACE</name>
<reference evidence="1 2" key="2">
    <citation type="submission" date="2009-01" db="EMBL/GenBank/DDBJ databases">
        <title>Draft genome sequence of Bacteroides cellulosilyticus (DSM 14838).</title>
        <authorList>
            <person name="Sudarsanam P."/>
            <person name="Ley R."/>
            <person name="Guruge J."/>
            <person name="Turnbaugh P.J."/>
            <person name="Mahowald M."/>
            <person name="Liep D."/>
            <person name="Gordon J."/>
        </authorList>
    </citation>
    <scope>NUCLEOTIDE SEQUENCE [LARGE SCALE GENOMIC DNA]</scope>
    <source>
        <strain evidence="1 2">DSM 14838</strain>
    </source>
</reference>
<accession>E2N8P3</accession>
<organism evidence="1 2">
    <name type="scientific">Bacteroides cellulosilyticus DSM 14838</name>
    <dbReference type="NCBI Taxonomy" id="537012"/>
    <lineage>
        <taxon>Bacteria</taxon>
        <taxon>Pseudomonadati</taxon>
        <taxon>Bacteroidota</taxon>
        <taxon>Bacteroidia</taxon>
        <taxon>Bacteroidales</taxon>
        <taxon>Bacteroidaceae</taxon>
        <taxon>Bacteroides</taxon>
    </lineage>
</organism>
<comment type="caution">
    <text evidence="1">The sequence shown here is derived from an EMBL/GenBank/DDBJ whole genome shotgun (WGS) entry which is preliminary data.</text>
</comment>
<sequence>MIYKERRHPMKHLFSSETWSSMRTLLAALLTLGILLCLLLAGCTPYADDDADEGRGTGVALSLGSVTVAEQKDGKQGVDTRADTPVDGLEQWPGFQGGDNLYVGITSGSLQGGGRYHYDDGNIWLATRNSAYWQSGAAKNTVRITNKGVGDYTLPDSYEADAATKWHTWDVLTYQEENVAPVSPYSCQLQHAMAQLCVELAPGTEIKTDQLQSATVKALNADCEFSISLFEGDEPLQKQSGTPKSITLLKNGATSLKHYALLLPEQNYAAAQKMIEINIGNESYSFTPTEALMLKAGTCLHLTLTVSKTGVSGWTVSSTSWDDEVTTGGKPGEDSEVTVIENTAGGLEAALNSFSGTKLMITGEINDADMGALKEAIKNKNITEVYIMATGVANLEDNAFRDCTTLESISMPGITGSIGEEAFEGCTALQSISLPEVTGDIGNYTFNGCTALQNVSLPRVTGSIGNCTFKGCTALQSVSLPEVTGDIGNYTFNGCTALQNVSLPRVTGSIG</sequence>
<dbReference type="Pfam" id="PF13149">
    <property type="entry name" value="Mfa_like_1"/>
    <property type="match status" value="1"/>
</dbReference>
<reference evidence="1 2" key="1">
    <citation type="submission" date="2008-12" db="EMBL/GenBank/DDBJ databases">
        <authorList>
            <person name="Fulton L."/>
            <person name="Clifton S."/>
            <person name="Fulton B."/>
            <person name="Xu J."/>
            <person name="Minx P."/>
            <person name="Pepin K.H."/>
            <person name="Johnson M."/>
            <person name="Bhonagiri V."/>
            <person name="Nash W.E."/>
            <person name="Mardis E.R."/>
            <person name="Wilson R.K."/>
        </authorList>
    </citation>
    <scope>NUCLEOTIDE SEQUENCE [LARGE SCALE GENOMIC DNA]</scope>
    <source>
        <strain evidence="1 2">DSM 14838</strain>
    </source>
</reference>
<evidence type="ECO:0008006" key="3">
    <source>
        <dbReference type="Google" id="ProtNLM"/>
    </source>
</evidence>
<feature type="non-terminal residue" evidence="1">
    <location>
        <position position="511"/>
    </location>
</feature>
<dbReference type="Gene3D" id="3.40.50.12480">
    <property type="match status" value="1"/>
</dbReference>
<dbReference type="Pfam" id="PF13306">
    <property type="entry name" value="LRR_5"/>
    <property type="match status" value="1"/>
</dbReference>
<dbReference type="InterPro" id="IPR026906">
    <property type="entry name" value="LRR_5"/>
</dbReference>
<dbReference type="InterPro" id="IPR025049">
    <property type="entry name" value="Mfa-like_1"/>
</dbReference>
<dbReference type="HOGENOM" id="CLU_533770_0_0_10"/>
<dbReference type="SUPFAM" id="SSF52058">
    <property type="entry name" value="L domain-like"/>
    <property type="match status" value="1"/>
</dbReference>
<protein>
    <recommendedName>
        <fullName evidence="3">Leucine-rich repeat domain-containing protein</fullName>
    </recommendedName>
</protein>
<dbReference type="EMBL" id="ACCH01000062">
    <property type="protein sequence ID" value="EEF91739.1"/>
    <property type="molecule type" value="Genomic_DNA"/>
</dbReference>
<dbReference type="InterPro" id="IPR032675">
    <property type="entry name" value="LRR_dom_sf"/>
</dbReference>
<proteinExistence type="predicted"/>
<dbReference type="CDD" id="cd13121">
    <property type="entry name" value="BF2867_like_C"/>
    <property type="match status" value="1"/>
</dbReference>
<gene>
    <name evidence="1" type="ORF">BACCELL_00638</name>
</gene>
<dbReference type="Gene3D" id="2.60.40.2630">
    <property type="match status" value="1"/>
</dbReference>
<dbReference type="Proteomes" id="UP000003711">
    <property type="component" value="Unassembled WGS sequence"/>
</dbReference>